<comment type="caution">
    <text evidence="2">The sequence shown here is derived from an EMBL/GenBank/DDBJ whole genome shotgun (WGS) entry which is preliminary data.</text>
</comment>
<dbReference type="AlphaFoldDB" id="A0A327WEZ1"/>
<reference evidence="2 3" key="1">
    <citation type="submission" date="2018-06" db="EMBL/GenBank/DDBJ databases">
        <title>Genomic Encyclopedia of Archaeal and Bacterial Type Strains, Phase II (KMG-II): from individual species to whole genera.</title>
        <authorList>
            <person name="Goeker M."/>
        </authorList>
    </citation>
    <scope>NUCLEOTIDE SEQUENCE [LARGE SCALE GENOMIC DNA]</scope>
    <source>
        <strain evidence="2 3">DSM 21851</strain>
    </source>
</reference>
<organism evidence="2 3">
    <name type="scientific">Larkinella arboricola</name>
    <dbReference type="NCBI Taxonomy" id="643671"/>
    <lineage>
        <taxon>Bacteria</taxon>
        <taxon>Pseudomonadati</taxon>
        <taxon>Bacteroidota</taxon>
        <taxon>Cytophagia</taxon>
        <taxon>Cytophagales</taxon>
        <taxon>Spirosomataceae</taxon>
        <taxon>Larkinella</taxon>
    </lineage>
</organism>
<sequence>MPDHPTTHLPTSHSPLKPGDRVKVHTPGFANLTFTIDYLTEELGQPLACGPYGCFAIHLLVKTDEPTS</sequence>
<name>A0A327WEZ1_LARAB</name>
<protein>
    <submittedName>
        <fullName evidence="2">Uncharacterized protein</fullName>
    </submittedName>
</protein>
<gene>
    <name evidence="2" type="ORF">LX87_05713</name>
</gene>
<evidence type="ECO:0000256" key="1">
    <source>
        <dbReference type="SAM" id="MobiDB-lite"/>
    </source>
</evidence>
<keyword evidence="3" id="KW-1185">Reference proteome</keyword>
<dbReference type="Proteomes" id="UP000248790">
    <property type="component" value="Unassembled WGS sequence"/>
</dbReference>
<evidence type="ECO:0000313" key="2">
    <source>
        <dbReference type="EMBL" id="RAJ89170.1"/>
    </source>
</evidence>
<dbReference type="EMBL" id="QLMC01000029">
    <property type="protein sequence ID" value="RAJ89170.1"/>
    <property type="molecule type" value="Genomic_DNA"/>
</dbReference>
<feature type="region of interest" description="Disordered" evidence="1">
    <location>
        <begin position="1"/>
        <end position="21"/>
    </location>
</feature>
<dbReference type="OrthoDB" id="9797176at2"/>
<proteinExistence type="predicted"/>
<accession>A0A327WEZ1</accession>
<evidence type="ECO:0000313" key="3">
    <source>
        <dbReference type="Proteomes" id="UP000248790"/>
    </source>
</evidence>